<evidence type="ECO:0000256" key="4">
    <source>
        <dbReference type="ARBA" id="ARBA00023136"/>
    </source>
</evidence>
<dbReference type="Pfam" id="PF01988">
    <property type="entry name" value="VIT1"/>
    <property type="match status" value="1"/>
</dbReference>
<sequence length="157" mass="17180">MRHSFKVGFSFGVTSGIITTLGLIVGLHSGTHSKLVVIGGILVIAMADALSDAVGIHISEESENRHSPKEIWESTASTFLSKFVFTLTFIVPILLFQLQVAVIICVIWGLSSLTIFSAYLARQQGLKPYKPILEHLSIAIFVIITTHYVGNWVATLR</sequence>
<accession>A0A235BSP0</accession>
<comment type="subcellular location">
    <subcellularLocation>
        <location evidence="1">Endomembrane system</location>
        <topology evidence="1">Multi-pass membrane protein</topology>
    </subcellularLocation>
</comment>
<dbReference type="GO" id="GO:0005384">
    <property type="term" value="F:manganese ion transmembrane transporter activity"/>
    <property type="evidence" value="ECO:0007669"/>
    <property type="project" value="InterPro"/>
</dbReference>
<evidence type="ECO:0000256" key="3">
    <source>
        <dbReference type="ARBA" id="ARBA00022989"/>
    </source>
</evidence>
<evidence type="ECO:0000256" key="1">
    <source>
        <dbReference type="ARBA" id="ARBA00004127"/>
    </source>
</evidence>
<feature type="transmembrane region" description="Helical" evidence="5">
    <location>
        <begin position="35"/>
        <end position="58"/>
    </location>
</feature>
<keyword evidence="3 5" id="KW-1133">Transmembrane helix</keyword>
<proteinExistence type="predicted"/>
<feature type="transmembrane region" description="Helical" evidence="5">
    <location>
        <begin position="7"/>
        <end position="29"/>
    </location>
</feature>
<gene>
    <name evidence="6" type="ORF">CH333_06720</name>
</gene>
<keyword evidence="2 5" id="KW-0812">Transmembrane</keyword>
<evidence type="ECO:0008006" key="8">
    <source>
        <dbReference type="Google" id="ProtNLM"/>
    </source>
</evidence>
<feature type="transmembrane region" description="Helical" evidence="5">
    <location>
        <begin position="79"/>
        <end position="95"/>
    </location>
</feature>
<evidence type="ECO:0000256" key="5">
    <source>
        <dbReference type="SAM" id="Phobius"/>
    </source>
</evidence>
<dbReference type="EMBL" id="NOZQ01000148">
    <property type="protein sequence ID" value="OYD15039.1"/>
    <property type="molecule type" value="Genomic_DNA"/>
</dbReference>
<comment type="caution">
    <text evidence="6">The sequence shown here is derived from an EMBL/GenBank/DDBJ whole genome shotgun (WGS) entry which is preliminary data.</text>
</comment>
<evidence type="ECO:0000256" key="2">
    <source>
        <dbReference type="ARBA" id="ARBA00022692"/>
    </source>
</evidence>
<keyword evidence="4 5" id="KW-0472">Membrane</keyword>
<dbReference type="GO" id="GO:0012505">
    <property type="term" value="C:endomembrane system"/>
    <property type="evidence" value="ECO:0007669"/>
    <property type="project" value="UniProtKB-SubCell"/>
</dbReference>
<feature type="transmembrane region" description="Helical" evidence="5">
    <location>
        <begin position="132"/>
        <end position="150"/>
    </location>
</feature>
<dbReference type="Proteomes" id="UP000215215">
    <property type="component" value="Unassembled WGS sequence"/>
</dbReference>
<name>A0A235BSP0_UNCW3</name>
<dbReference type="AlphaFoldDB" id="A0A235BSP0"/>
<dbReference type="GO" id="GO:0030026">
    <property type="term" value="P:intracellular manganese ion homeostasis"/>
    <property type="evidence" value="ECO:0007669"/>
    <property type="project" value="InterPro"/>
</dbReference>
<organism evidence="6 7">
    <name type="scientific">candidate division WOR-3 bacterium JGI_Cruoil_03_44_89</name>
    <dbReference type="NCBI Taxonomy" id="1973748"/>
    <lineage>
        <taxon>Bacteria</taxon>
        <taxon>Bacteria division WOR-3</taxon>
    </lineage>
</organism>
<evidence type="ECO:0000313" key="6">
    <source>
        <dbReference type="EMBL" id="OYD15039.1"/>
    </source>
</evidence>
<evidence type="ECO:0000313" key="7">
    <source>
        <dbReference type="Proteomes" id="UP000215215"/>
    </source>
</evidence>
<reference evidence="6 7" key="1">
    <citation type="submission" date="2017-07" db="EMBL/GenBank/DDBJ databases">
        <title>Recovery of genomes from metagenomes via a dereplication, aggregation, and scoring strategy.</title>
        <authorList>
            <person name="Sieber C.M."/>
            <person name="Probst A.J."/>
            <person name="Sharrar A."/>
            <person name="Thomas B.C."/>
            <person name="Hess M."/>
            <person name="Tringe S.G."/>
            <person name="Banfield J.F."/>
        </authorList>
    </citation>
    <scope>NUCLEOTIDE SEQUENCE [LARGE SCALE GENOMIC DNA]</scope>
    <source>
        <strain evidence="6">JGI_Cruoil_03_44_89</strain>
    </source>
</reference>
<protein>
    <recommendedName>
        <fullName evidence="8">VIT family protein</fullName>
    </recommendedName>
</protein>
<dbReference type="InterPro" id="IPR008217">
    <property type="entry name" value="Ccc1_fam"/>
</dbReference>
<feature type="transmembrane region" description="Helical" evidence="5">
    <location>
        <begin position="101"/>
        <end position="120"/>
    </location>
</feature>